<dbReference type="EMBL" id="RQJP01000002">
    <property type="protein sequence ID" value="RRB15595.1"/>
    <property type="molecule type" value="Genomic_DNA"/>
</dbReference>
<organism evidence="2 3">
    <name type="scientific">Larkinella knui</name>
    <dbReference type="NCBI Taxonomy" id="2025310"/>
    <lineage>
        <taxon>Bacteria</taxon>
        <taxon>Pseudomonadati</taxon>
        <taxon>Bacteroidota</taxon>
        <taxon>Cytophagia</taxon>
        <taxon>Cytophagales</taxon>
        <taxon>Spirosomataceae</taxon>
        <taxon>Larkinella</taxon>
    </lineage>
</organism>
<dbReference type="InterPro" id="IPR035386">
    <property type="entry name" value="Arm-DNA-bind_5"/>
</dbReference>
<accession>A0A3P1CQN7</accession>
<evidence type="ECO:0000259" key="1">
    <source>
        <dbReference type="Pfam" id="PF17293"/>
    </source>
</evidence>
<feature type="domain" description="Arm DNA-binding" evidence="1">
    <location>
        <begin position="23"/>
        <end position="92"/>
    </location>
</feature>
<dbReference type="AlphaFoldDB" id="A0A3P1CQN7"/>
<sequence>MQISVRFRIRTPKKKKDGTHQSPKGKRTVYMCLTVNGVQARCDYSSGVRLDPALWNQEQQEAHGRSKMAQVVNDRLKAIEAEHKEILNRQISLAKIPTPESIKREWLHGNTPLPFVVELYQKYLDFLDELDGTEKGKAVRTMEKWYFGKQHLQNYIQKEIGRKDIEISELNVT</sequence>
<proteinExistence type="predicted"/>
<comment type="caution">
    <text evidence="2">The sequence shown here is derived from an EMBL/GenBank/DDBJ whole genome shotgun (WGS) entry which is preliminary data.</text>
</comment>
<dbReference type="Proteomes" id="UP000274271">
    <property type="component" value="Unassembled WGS sequence"/>
</dbReference>
<keyword evidence="3" id="KW-1185">Reference proteome</keyword>
<name>A0A3P1CQN7_9BACT</name>
<evidence type="ECO:0000313" key="2">
    <source>
        <dbReference type="EMBL" id="RRB15595.1"/>
    </source>
</evidence>
<gene>
    <name evidence="2" type="ORF">EHT87_13850</name>
</gene>
<dbReference type="Pfam" id="PF17293">
    <property type="entry name" value="Arm-DNA-bind_5"/>
    <property type="match status" value="1"/>
</dbReference>
<evidence type="ECO:0000313" key="3">
    <source>
        <dbReference type="Proteomes" id="UP000274271"/>
    </source>
</evidence>
<reference evidence="2 3" key="1">
    <citation type="submission" date="2018-11" db="EMBL/GenBank/DDBJ databases">
        <authorList>
            <person name="Zhou Z."/>
            <person name="Wang G."/>
        </authorList>
    </citation>
    <scope>NUCLEOTIDE SEQUENCE [LARGE SCALE GENOMIC DNA]</scope>
    <source>
        <strain evidence="2 3">KCTC42998</strain>
    </source>
</reference>
<protein>
    <recommendedName>
        <fullName evidence="1">Arm DNA-binding domain-containing protein</fullName>
    </recommendedName>
</protein>
<dbReference type="RefSeq" id="WP_124907198.1">
    <property type="nucleotide sequence ID" value="NZ_RQJP01000002.1"/>
</dbReference>
<dbReference type="OrthoDB" id="1098628at2"/>